<protein>
    <submittedName>
        <fullName evidence="1">Uncharacterized protein</fullName>
    </submittedName>
</protein>
<keyword evidence="2" id="KW-1185">Reference proteome</keyword>
<sequence length="515" mass="56469">MLSHSQSGSKQNFNKTTIGLAWDLWARGIPVAVDGTPDKPLDNQNCLLAYVAALRDVYRLIHDDLTVDRIRRMLTLLREVMETATPGAFIADIDHATPLQSQVLDILRMLRTDIPGAPSALIAQTSEFVSLAFTDGGNAANQRITQKRTYVAMSKASMAILQSLVQSHATDTDIYNNGALLTALSALSKPIVFKYQFPIITKSEQPWKQATKSAIAILGATLGQLISLDIPRAMLQDMWHMIVVIANGITNADCGAPPDRVNISEDEDFDIASFMQLRELMVPSLGAEVVPDKTRKLFAESLFRMSIIHAPAPAESSIIYGSHGGDTVGLSKFYETRRGRTIDPSPSKRSRMSYVCLDELFSLVASHDQTVTPHITVQPPTPRFPPPMPSSGSAASEPPRVLRIRLARTAAPYLILRAALTLRTYVADQPLRGRMPQPLSQRKELARILERLVELKSEPEAIPDTPNVESDGRKHLLRLYPLIVSATRVSAASGDVDISRLLTEALEVVGTELGV</sequence>
<organism evidence="1 2">
    <name type="scientific">Nemania bipapillata</name>
    <dbReference type="NCBI Taxonomy" id="110536"/>
    <lineage>
        <taxon>Eukaryota</taxon>
        <taxon>Fungi</taxon>
        <taxon>Dikarya</taxon>
        <taxon>Ascomycota</taxon>
        <taxon>Pezizomycotina</taxon>
        <taxon>Sordariomycetes</taxon>
        <taxon>Xylariomycetidae</taxon>
        <taxon>Xylariales</taxon>
        <taxon>Xylariaceae</taxon>
        <taxon>Nemania</taxon>
    </lineage>
</organism>
<comment type="caution">
    <text evidence="1">The sequence shown here is derived from an EMBL/GenBank/DDBJ whole genome shotgun (WGS) entry which is preliminary data.</text>
</comment>
<proteinExistence type="predicted"/>
<evidence type="ECO:0000313" key="1">
    <source>
        <dbReference type="EMBL" id="KAJ8111541.1"/>
    </source>
</evidence>
<accession>A0ACC2I8P4</accession>
<reference evidence="1" key="1">
    <citation type="submission" date="2022-11" db="EMBL/GenBank/DDBJ databases">
        <title>Genome Sequence of Nemania bipapillata.</title>
        <authorList>
            <person name="Buettner E."/>
        </authorList>
    </citation>
    <scope>NUCLEOTIDE SEQUENCE</scope>
    <source>
        <strain evidence="1">CP14</strain>
    </source>
</reference>
<dbReference type="Proteomes" id="UP001153334">
    <property type="component" value="Unassembled WGS sequence"/>
</dbReference>
<gene>
    <name evidence="1" type="ORF">ONZ43_g5598</name>
</gene>
<evidence type="ECO:0000313" key="2">
    <source>
        <dbReference type="Proteomes" id="UP001153334"/>
    </source>
</evidence>
<dbReference type="EMBL" id="JAPESX010001775">
    <property type="protein sequence ID" value="KAJ8111541.1"/>
    <property type="molecule type" value="Genomic_DNA"/>
</dbReference>
<name>A0ACC2I8P4_9PEZI</name>